<dbReference type="GO" id="GO:0005886">
    <property type="term" value="C:plasma membrane"/>
    <property type="evidence" value="ECO:0007669"/>
    <property type="project" value="UniProtKB-SubCell"/>
</dbReference>
<evidence type="ECO:0000256" key="2">
    <source>
        <dbReference type="ARBA" id="ARBA00004651"/>
    </source>
</evidence>
<feature type="transmembrane region" description="Helical" evidence="24">
    <location>
        <begin position="184"/>
        <end position="205"/>
    </location>
</feature>
<keyword evidence="15 24" id="KW-0472">Membrane</keyword>
<evidence type="ECO:0000256" key="24">
    <source>
        <dbReference type="SAM" id="Phobius"/>
    </source>
</evidence>
<feature type="transmembrane region" description="Helical" evidence="24">
    <location>
        <begin position="147"/>
        <end position="164"/>
    </location>
</feature>
<sequence>MNNFVQRVILFFIGIPALLASILLFPNQPLPLWNLLVVIFSGLAGAEAALLFRSDLKKQEVILSGLTIALLTASAFFELIFPAFEFVIPTLIVLLVFLLIPVALAGLKDLPSLIAGIVSRIALLAYPGMFLTFLVKISSLQYPRLKILLFLTLIFSNDTFAYLAGRSFGKRSRHPFAVSPNKTVAGFIGGFIGSAAAGSLFLFLVPDSLPFSLPAALPFFFLIACTANLGDLVESACKRAAGVKDSGRFMLGRGGVLDSTDSVLFSAPFFYYIVLLFCR</sequence>
<dbReference type="EMBL" id="CP002116">
    <property type="protein sequence ID" value="ADK81971.1"/>
    <property type="molecule type" value="Genomic_DNA"/>
</dbReference>
<evidence type="ECO:0000256" key="8">
    <source>
        <dbReference type="ARBA" id="ARBA00022475"/>
    </source>
</evidence>
<feature type="transmembrane region" description="Helical" evidence="24">
    <location>
        <begin position="7"/>
        <end position="26"/>
    </location>
</feature>
<evidence type="ECO:0000256" key="15">
    <source>
        <dbReference type="ARBA" id="ARBA00023136"/>
    </source>
</evidence>
<evidence type="ECO:0000256" key="4">
    <source>
        <dbReference type="ARBA" id="ARBA00005189"/>
    </source>
</evidence>
<evidence type="ECO:0000256" key="21">
    <source>
        <dbReference type="ARBA" id="ARBA00032396"/>
    </source>
</evidence>
<comment type="pathway">
    <text evidence="3">Phospholipid metabolism; CDP-diacylglycerol biosynthesis; CDP-diacylglycerol from sn-glycerol 3-phosphate: step 3/3.</text>
</comment>
<dbReference type="KEGG" id="ssm:Spirs_2868"/>
<dbReference type="HOGENOM" id="CLU_037294_3_1_12"/>
<dbReference type="Proteomes" id="UP000002318">
    <property type="component" value="Chromosome"/>
</dbReference>
<comment type="catalytic activity">
    <reaction evidence="1">
        <text>a 1,2-diacyl-sn-glycero-3-phosphate + CTP + H(+) = a CDP-1,2-diacyl-sn-glycerol + diphosphate</text>
        <dbReference type="Rhea" id="RHEA:16229"/>
        <dbReference type="ChEBI" id="CHEBI:15378"/>
        <dbReference type="ChEBI" id="CHEBI:33019"/>
        <dbReference type="ChEBI" id="CHEBI:37563"/>
        <dbReference type="ChEBI" id="CHEBI:58332"/>
        <dbReference type="ChEBI" id="CHEBI:58608"/>
        <dbReference type="EC" id="2.7.7.41"/>
    </reaction>
</comment>
<evidence type="ECO:0000256" key="7">
    <source>
        <dbReference type="ARBA" id="ARBA00019373"/>
    </source>
</evidence>
<evidence type="ECO:0000256" key="9">
    <source>
        <dbReference type="ARBA" id="ARBA00022516"/>
    </source>
</evidence>
<reference evidence="25 26" key="1">
    <citation type="journal article" date="2010" name="Stand. Genomic Sci.">
        <title>Complete genome sequence of Spirochaeta smaragdinae type strain (SEBR 4228).</title>
        <authorList>
            <person name="Mavromatis K."/>
            <person name="Yasawong M."/>
            <person name="Chertkov O."/>
            <person name="Lapidus A."/>
            <person name="Lucas S."/>
            <person name="Nolan M."/>
            <person name="Del Rio T.G."/>
            <person name="Tice H."/>
            <person name="Cheng J.F."/>
            <person name="Pitluck S."/>
            <person name="Liolios K."/>
            <person name="Ivanova N."/>
            <person name="Tapia R."/>
            <person name="Han C."/>
            <person name="Bruce D."/>
            <person name="Goodwin L."/>
            <person name="Pati A."/>
            <person name="Chen A."/>
            <person name="Palaniappan K."/>
            <person name="Land M."/>
            <person name="Hauser L."/>
            <person name="Chang Y.J."/>
            <person name="Jeffries C.D."/>
            <person name="Detter J.C."/>
            <person name="Rohde M."/>
            <person name="Brambilla E."/>
            <person name="Spring S."/>
            <person name="Goker M."/>
            <person name="Sikorski J."/>
            <person name="Woyke T."/>
            <person name="Bristow J."/>
            <person name="Eisen J.A."/>
            <person name="Markowitz V."/>
            <person name="Hugenholtz P."/>
            <person name="Klenk H.P."/>
            <person name="Kyrpides N.C."/>
        </authorList>
    </citation>
    <scope>NUCLEOTIDE SEQUENCE [LARGE SCALE GENOMIC DNA]</scope>
    <source>
        <strain evidence="26">DSM 11293 / JCM 15392 / SEBR 4228</strain>
    </source>
</reference>
<keyword evidence="12 25" id="KW-0548">Nucleotidyltransferase</keyword>
<evidence type="ECO:0000256" key="3">
    <source>
        <dbReference type="ARBA" id="ARBA00005119"/>
    </source>
</evidence>
<keyword evidence="9" id="KW-0444">Lipid biosynthesis</keyword>
<evidence type="ECO:0000313" key="25">
    <source>
        <dbReference type="EMBL" id="ADK81971.1"/>
    </source>
</evidence>
<evidence type="ECO:0000256" key="22">
    <source>
        <dbReference type="ARBA" id="ARBA00032743"/>
    </source>
</evidence>
<feature type="transmembrane region" description="Helical" evidence="24">
    <location>
        <begin position="211"/>
        <end position="229"/>
    </location>
</feature>
<keyword evidence="14" id="KW-0443">Lipid metabolism</keyword>
<evidence type="ECO:0000256" key="14">
    <source>
        <dbReference type="ARBA" id="ARBA00023098"/>
    </source>
</evidence>
<protein>
    <recommendedName>
        <fullName evidence="7">Phosphatidate cytidylyltransferase</fullName>
        <ecNumber evidence="6">2.7.7.41</ecNumber>
    </recommendedName>
    <alternativeName>
        <fullName evidence="20">CDP-DAG synthase</fullName>
    </alternativeName>
    <alternativeName>
        <fullName evidence="22">CDP-DG synthase</fullName>
    </alternativeName>
    <alternativeName>
        <fullName evidence="18">CDP-diacylglycerol synthase</fullName>
    </alternativeName>
    <alternativeName>
        <fullName evidence="21">CDP-diglyceride pyrophosphorylase</fullName>
    </alternativeName>
    <alternativeName>
        <fullName evidence="23">CDP-diglyceride synthase</fullName>
    </alternativeName>
    <alternativeName>
        <fullName evidence="19">CTP:phosphatidate cytidylyltransferase</fullName>
    </alternativeName>
</protein>
<evidence type="ECO:0000256" key="16">
    <source>
        <dbReference type="ARBA" id="ARBA00023209"/>
    </source>
</evidence>
<dbReference type="AlphaFoldDB" id="E1R286"/>
<evidence type="ECO:0000256" key="19">
    <source>
        <dbReference type="ARBA" id="ARBA00031825"/>
    </source>
</evidence>
<dbReference type="RefSeq" id="WP_013255430.1">
    <property type="nucleotide sequence ID" value="NC_014364.1"/>
</dbReference>
<evidence type="ECO:0000256" key="6">
    <source>
        <dbReference type="ARBA" id="ARBA00012487"/>
    </source>
</evidence>
<accession>E1R286</accession>
<name>E1R286_SEDSS</name>
<evidence type="ECO:0000256" key="13">
    <source>
        <dbReference type="ARBA" id="ARBA00022989"/>
    </source>
</evidence>
<keyword evidence="26" id="KW-1185">Reference proteome</keyword>
<dbReference type="Pfam" id="PF01148">
    <property type="entry name" value="CTP_transf_1"/>
    <property type="match status" value="1"/>
</dbReference>
<comment type="similarity">
    <text evidence="5">Belongs to the CDS family.</text>
</comment>
<dbReference type="eggNOG" id="COG4589">
    <property type="taxonomic scope" value="Bacteria"/>
</dbReference>
<comment type="subcellular location">
    <subcellularLocation>
        <location evidence="2">Cell membrane</location>
        <topology evidence="2">Multi-pass membrane protein</topology>
    </subcellularLocation>
</comment>
<keyword evidence="11 24" id="KW-0812">Transmembrane</keyword>
<evidence type="ECO:0000256" key="17">
    <source>
        <dbReference type="ARBA" id="ARBA00023264"/>
    </source>
</evidence>
<comment type="pathway">
    <text evidence="4">Lipid metabolism.</text>
</comment>
<dbReference type="EC" id="2.7.7.41" evidence="6"/>
<dbReference type="STRING" id="573413.Spirs_2868"/>
<evidence type="ECO:0000256" key="1">
    <source>
        <dbReference type="ARBA" id="ARBA00001698"/>
    </source>
</evidence>
<keyword evidence="17" id="KW-1208">Phospholipid metabolism</keyword>
<proteinExistence type="inferred from homology"/>
<keyword evidence="10" id="KW-0808">Transferase</keyword>
<dbReference type="GO" id="GO:0004605">
    <property type="term" value="F:phosphatidate cytidylyltransferase activity"/>
    <property type="evidence" value="ECO:0007669"/>
    <property type="project" value="UniProtKB-EC"/>
</dbReference>
<evidence type="ECO:0000256" key="5">
    <source>
        <dbReference type="ARBA" id="ARBA00010185"/>
    </source>
</evidence>
<feature type="transmembrane region" description="Helical" evidence="24">
    <location>
        <begin position="32"/>
        <end position="52"/>
    </location>
</feature>
<evidence type="ECO:0000256" key="18">
    <source>
        <dbReference type="ARBA" id="ARBA00029893"/>
    </source>
</evidence>
<evidence type="ECO:0000256" key="20">
    <source>
        <dbReference type="ARBA" id="ARBA00032253"/>
    </source>
</evidence>
<feature type="transmembrane region" description="Helical" evidence="24">
    <location>
        <begin position="61"/>
        <end position="80"/>
    </location>
</feature>
<keyword evidence="16" id="KW-0594">Phospholipid biosynthesis</keyword>
<evidence type="ECO:0000256" key="23">
    <source>
        <dbReference type="ARBA" id="ARBA00033406"/>
    </source>
</evidence>
<gene>
    <name evidence="25" type="ordered locus">Spirs_2868</name>
</gene>
<organism evidence="25 26">
    <name type="scientific">Sediminispirochaeta smaragdinae (strain DSM 11293 / JCM 15392 / SEBR 4228)</name>
    <name type="common">Spirochaeta smaragdinae</name>
    <dbReference type="NCBI Taxonomy" id="573413"/>
    <lineage>
        <taxon>Bacteria</taxon>
        <taxon>Pseudomonadati</taxon>
        <taxon>Spirochaetota</taxon>
        <taxon>Spirochaetia</taxon>
        <taxon>Spirochaetales</taxon>
        <taxon>Spirochaetaceae</taxon>
        <taxon>Sediminispirochaeta</taxon>
    </lineage>
</organism>
<feature type="transmembrane region" description="Helical" evidence="24">
    <location>
        <begin position="86"/>
        <end position="107"/>
    </location>
</feature>
<evidence type="ECO:0000256" key="11">
    <source>
        <dbReference type="ARBA" id="ARBA00022692"/>
    </source>
</evidence>
<keyword evidence="8" id="KW-1003">Cell membrane</keyword>
<dbReference type="PANTHER" id="PTHR46382">
    <property type="entry name" value="PHOSPHATIDATE CYTIDYLYLTRANSFERASE"/>
    <property type="match status" value="1"/>
</dbReference>
<evidence type="ECO:0000256" key="12">
    <source>
        <dbReference type="ARBA" id="ARBA00022695"/>
    </source>
</evidence>
<evidence type="ECO:0000256" key="10">
    <source>
        <dbReference type="ARBA" id="ARBA00022679"/>
    </source>
</evidence>
<feature type="transmembrane region" description="Helical" evidence="24">
    <location>
        <begin position="114"/>
        <end position="135"/>
    </location>
</feature>
<dbReference type="PANTHER" id="PTHR46382:SF1">
    <property type="entry name" value="PHOSPHATIDATE CYTIDYLYLTRANSFERASE"/>
    <property type="match status" value="1"/>
</dbReference>
<keyword evidence="13 24" id="KW-1133">Transmembrane helix</keyword>
<dbReference type="OrthoDB" id="9799199at2"/>
<dbReference type="GO" id="GO:0016024">
    <property type="term" value="P:CDP-diacylglycerol biosynthetic process"/>
    <property type="evidence" value="ECO:0007669"/>
    <property type="project" value="TreeGrafter"/>
</dbReference>
<evidence type="ECO:0000313" key="26">
    <source>
        <dbReference type="Proteomes" id="UP000002318"/>
    </source>
</evidence>